<gene>
    <name evidence="2" type="primary">metE_2</name>
    <name evidence="2" type="ORF">RS82_02174</name>
</gene>
<evidence type="ECO:0000313" key="2">
    <source>
        <dbReference type="EMBL" id="KJL42158.1"/>
    </source>
</evidence>
<sequence>MTSEYLCREGSATLARVSTPPFRADIVGSFLRPAELAEARRRFASGQIDADALRVAEETAIAELVVRESDAGLKLATDGEFRRSWWHFDFFGLLDGVEIVELDHGIQFQGVQTKPRGIEISGRIGFSDTHPFLDHFRSLKSLLERTTGAVPKFSIPAPTVLDFRLEPGHLSGSGYDGRDDIVDDLVQAYRDAVAAFYDAGARYLQFDDTAWAYLCSEVELEKARERGIETDGIAERYAGILNRILDGKPDDLVVTTHVCRGNFRSTWISSGGYEPVAEQLLGNTAYDGYFLEYDSERAGGFEPLRFLPEGDKKVVLGLITSKSGELENVDAVKHRIDEAAVFAPLEQLALSPQCGFASTEEGNVLTEDEQWAKVREVVDIAADVWR</sequence>
<feature type="domain" description="Cobalamin-independent methionine synthase MetE C-terminal/archaeal" evidence="1">
    <location>
        <begin position="178"/>
        <end position="381"/>
    </location>
</feature>
<dbReference type="CDD" id="cd03311">
    <property type="entry name" value="CIMS_C_terminal_like"/>
    <property type="match status" value="1"/>
</dbReference>
<dbReference type="PANTHER" id="PTHR43844">
    <property type="entry name" value="METHIONINE SYNTHASE"/>
    <property type="match status" value="1"/>
</dbReference>
<reference evidence="2 3" key="1">
    <citation type="submission" date="2015-02" db="EMBL/GenBank/DDBJ databases">
        <title>Draft genome sequences of ten Microbacterium spp. with emphasis on heavy metal contaminated environments.</title>
        <authorList>
            <person name="Corretto E."/>
        </authorList>
    </citation>
    <scope>NUCLEOTIDE SEQUENCE [LARGE SCALE GENOMIC DNA]</scope>
    <source>
        <strain evidence="2 3">DSM 8608</strain>
    </source>
</reference>
<evidence type="ECO:0000259" key="1">
    <source>
        <dbReference type="Pfam" id="PF01717"/>
    </source>
</evidence>
<dbReference type="EC" id="2.1.1.14" evidence="2"/>
<dbReference type="PANTHER" id="PTHR43844:SF1">
    <property type="entry name" value="METHIONINE SYNTHASE"/>
    <property type="match status" value="1"/>
</dbReference>
<proteinExistence type="predicted"/>
<keyword evidence="2" id="KW-0489">Methyltransferase</keyword>
<dbReference type="SUPFAM" id="SSF51726">
    <property type="entry name" value="UROD/MetE-like"/>
    <property type="match status" value="1"/>
</dbReference>
<dbReference type="GO" id="GO:0008270">
    <property type="term" value="F:zinc ion binding"/>
    <property type="evidence" value="ECO:0007669"/>
    <property type="project" value="InterPro"/>
</dbReference>
<dbReference type="Gene3D" id="3.20.20.210">
    <property type="match status" value="1"/>
</dbReference>
<dbReference type="AlphaFoldDB" id="A0A0M2HBU1"/>
<keyword evidence="3" id="KW-1185">Reference proteome</keyword>
<name>A0A0M2HBU1_MICTR</name>
<dbReference type="Proteomes" id="UP000034098">
    <property type="component" value="Unassembled WGS sequence"/>
</dbReference>
<keyword evidence="2" id="KW-0808">Transferase</keyword>
<accession>A0A0M2HBU1</accession>
<dbReference type="GO" id="GO:0009086">
    <property type="term" value="P:methionine biosynthetic process"/>
    <property type="evidence" value="ECO:0007669"/>
    <property type="project" value="InterPro"/>
</dbReference>
<dbReference type="PATRIC" id="fig|69370.6.peg.2205"/>
<dbReference type="NCBIfam" id="NF005085">
    <property type="entry name" value="PRK06520.1"/>
    <property type="match status" value="1"/>
</dbReference>
<organism evidence="2 3">
    <name type="scientific">Microbacterium trichothecenolyticum</name>
    <name type="common">Aureobacterium trichothecenolyticum</name>
    <dbReference type="NCBI Taxonomy" id="69370"/>
    <lineage>
        <taxon>Bacteria</taxon>
        <taxon>Bacillati</taxon>
        <taxon>Actinomycetota</taxon>
        <taxon>Actinomycetes</taxon>
        <taxon>Micrococcales</taxon>
        <taxon>Microbacteriaceae</taxon>
        <taxon>Microbacterium</taxon>
    </lineage>
</organism>
<protein>
    <submittedName>
        <fullName evidence="2">5-methyltetrahydropteroyltriglutamate--homocysteine methyltransferase</fullName>
        <ecNumber evidence="2">2.1.1.14</ecNumber>
    </submittedName>
</protein>
<dbReference type="InterPro" id="IPR002629">
    <property type="entry name" value="Met_Synth_C/arc"/>
</dbReference>
<dbReference type="EMBL" id="JYJA01000035">
    <property type="protein sequence ID" value="KJL42158.1"/>
    <property type="molecule type" value="Genomic_DNA"/>
</dbReference>
<comment type="caution">
    <text evidence="2">The sequence shown here is derived from an EMBL/GenBank/DDBJ whole genome shotgun (WGS) entry which is preliminary data.</text>
</comment>
<dbReference type="InterPro" id="IPR038071">
    <property type="entry name" value="UROD/MetE-like_sf"/>
</dbReference>
<evidence type="ECO:0000313" key="3">
    <source>
        <dbReference type="Proteomes" id="UP000034098"/>
    </source>
</evidence>
<dbReference type="GO" id="GO:0003871">
    <property type="term" value="F:5-methyltetrahydropteroyltriglutamate-homocysteine S-methyltransferase activity"/>
    <property type="evidence" value="ECO:0007669"/>
    <property type="project" value="UniProtKB-EC"/>
</dbReference>
<dbReference type="GO" id="GO:0032259">
    <property type="term" value="P:methylation"/>
    <property type="evidence" value="ECO:0007669"/>
    <property type="project" value="UniProtKB-KW"/>
</dbReference>
<dbReference type="Pfam" id="PF01717">
    <property type="entry name" value="Meth_synt_2"/>
    <property type="match status" value="1"/>
</dbReference>